<reference evidence="3 4" key="1">
    <citation type="submission" date="2017-10" db="EMBL/GenBank/DDBJ databases">
        <title>Sequencing the genomes of 1000 actinobacteria strains.</title>
        <authorList>
            <person name="Klenk H.-P."/>
        </authorList>
    </citation>
    <scope>NUCLEOTIDE SEQUENCE [LARGE SCALE GENOMIC DNA]</scope>
    <source>
        <strain evidence="3 4">DSM 15597</strain>
    </source>
</reference>
<evidence type="ECO:0000313" key="3">
    <source>
        <dbReference type="EMBL" id="PFG18328.1"/>
    </source>
</evidence>
<accession>A0A2A9CVA0</accession>
<name>A0A2A9CVA0_9ACTN</name>
<feature type="domain" description="SAF" evidence="2">
    <location>
        <begin position="43"/>
        <end position="106"/>
    </location>
</feature>
<protein>
    <submittedName>
        <fullName evidence="3">SAF domain-containing protein</fullName>
    </submittedName>
</protein>
<evidence type="ECO:0000256" key="1">
    <source>
        <dbReference type="SAM" id="Phobius"/>
    </source>
</evidence>
<dbReference type="RefSeq" id="WP_098461693.1">
    <property type="nucleotide sequence ID" value="NZ_PDJC01000001.1"/>
</dbReference>
<proteinExistence type="predicted"/>
<feature type="transmembrane region" description="Helical" evidence="1">
    <location>
        <begin position="17"/>
        <end position="37"/>
    </location>
</feature>
<evidence type="ECO:0000259" key="2">
    <source>
        <dbReference type="SMART" id="SM00858"/>
    </source>
</evidence>
<dbReference type="Proteomes" id="UP000226079">
    <property type="component" value="Unassembled WGS sequence"/>
</dbReference>
<dbReference type="AlphaFoldDB" id="A0A2A9CVA0"/>
<dbReference type="CDD" id="cd11614">
    <property type="entry name" value="SAF_CpaB_FlgA_like"/>
    <property type="match status" value="1"/>
</dbReference>
<keyword evidence="4" id="KW-1185">Reference proteome</keyword>
<dbReference type="InterPro" id="IPR013974">
    <property type="entry name" value="SAF"/>
</dbReference>
<keyword evidence="1" id="KW-0472">Membrane</keyword>
<keyword evidence="1" id="KW-1133">Transmembrane helix</keyword>
<keyword evidence="1" id="KW-0812">Transmembrane</keyword>
<evidence type="ECO:0000313" key="4">
    <source>
        <dbReference type="Proteomes" id="UP000226079"/>
    </source>
</evidence>
<comment type="caution">
    <text evidence="3">The sequence shown here is derived from an EMBL/GenBank/DDBJ whole genome shotgun (WGS) entry which is preliminary data.</text>
</comment>
<gene>
    <name evidence="3" type="ORF">ATK74_2912</name>
</gene>
<dbReference type="SMART" id="SM00858">
    <property type="entry name" value="SAF"/>
    <property type="match status" value="1"/>
</dbReference>
<dbReference type="EMBL" id="PDJC01000001">
    <property type="protein sequence ID" value="PFG18328.1"/>
    <property type="molecule type" value="Genomic_DNA"/>
</dbReference>
<organism evidence="3 4">
    <name type="scientific">Propionicimonas paludicola</name>
    <dbReference type="NCBI Taxonomy" id="185243"/>
    <lineage>
        <taxon>Bacteria</taxon>
        <taxon>Bacillati</taxon>
        <taxon>Actinomycetota</taxon>
        <taxon>Actinomycetes</taxon>
        <taxon>Propionibacteriales</taxon>
        <taxon>Nocardioidaceae</taxon>
        <taxon>Propionicimonas</taxon>
    </lineage>
</organism>
<dbReference type="OrthoDB" id="3638307at2"/>
<dbReference type="Pfam" id="PF08666">
    <property type="entry name" value="SAF"/>
    <property type="match status" value="1"/>
</dbReference>
<sequence length="204" mass="20571">MAGSAGAAQRPRRNVRWIAAGVLAVCLGTLGAALLWGNLSQTEAVVIVKRTVYRDQVITATDLGVTSAAPAPGVATVAAERLAEVIGRTARTDLAAGTLLHPEGFGEPLVGGGQVLMGLRLPAGRLPSMPLPPGTAVLLVPVTREAGQGPDGPSVTAQIATAAKQLPDGAALLDVTVGQAEAERVAKLAAADQLSLLRVAETGQ</sequence>